<reference evidence="1" key="1">
    <citation type="journal article" date="2020" name="Nature">
        <title>Giant virus diversity and host interactions through global metagenomics.</title>
        <authorList>
            <person name="Schulz F."/>
            <person name="Roux S."/>
            <person name="Paez-Espino D."/>
            <person name="Jungbluth S."/>
            <person name="Walsh D.A."/>
            <person name="Denef V.J."/>
            <person name="McMahon K.D."/>
            <person name="Konstantinidis K.T."/>
            <person name="Eloe-Fadrosh E.A."/>
            <person name="Kyrpides N.C."/>
            <person name="Woyke T."/>
        </authorList>
    </citation>
    <scope>NUCLEOTIDE SEQUENCE</scope>
    <source>
        <strain evidence="1">GVMAG-S-ERX556106-38</strain>
    </source>
</reference>
<dbReference type="AlphaFoldDB" id="A0A6C0FC56"/>
<evidence type="ECO:0000313" key="1">
    <source>
        <dbReference type="EMBL" id="QHT38614.1"/>
    </source>
</evidence>
<organism evidence="1">
    <name type="scientific">viral metagenome</name>
    <dbReference type="NCBI Taxonomy" id="1070528"/>
    <lineage>
        <taxon>unclassified sequences</taxon>
        <taxon>metagenomes</taxon>
        <taxon>organismal metagenomes</taxon>
    </lineage>
</organism>
<accession>A0A6C0FC56</accession>
<sequence length="148" mass="16891">MKVTFEIKTTCSKPFHITVSEEIPVFELRKIVIDMVEYNTILCREDVIDLFIPHNNDCISILELSSDTVKSFIEQYPEYFHADNSSLWNNIHQLYIMDAPYMEKIRSKKEAPVYNDFIPPAKSTTSAKNILKNALTLLTGAGIITSAT</sequence>
<dbReference type="EMBL" id="MN738832">
    <property type="protein sequence ID" value="QHT38614.1"/>
    <property type="molecule type" value="Genomic_DNA"/>
</dbReference>
<protein>
    <submittedName>
        <fullName evidence="1">Uncharacterized protein</fullName>
    </submittedName>
</protein>
<proteinExistence type="predicted"/>
<name>A0A6C0FC56_9ZZZZ</name>